<evidence type="ECO:0000259" key="8">
    <source>
        <dbReference type="PROSITE" id="PS50835"/>
    </source>
</evidence>
<keyword evidence="2" id="KW-0732">Signal</keyword>
<evidence type="ECO:0000256" key="2">
    <source>
        <dbReference type="ARBA" id="ARBA00022729"/>
    </source>
</evidence>
<reference evidence="9" key="1">
    <citation type="submission" date="2025-08" db="UniProtKB">
        <authorList>
            <consortium name="Ensembl"/>
        </authorList>
    </citation>
    <scope>IDENTIFICATION</scope>
</reference>
<dbReference type="InterPro" id="IPR015621">
    <property type="entry name" value="IL-1_rcpt_fam"/>
</dbReference>
<dbReference type="PANTHER" id="PTHR11890:SF18">
    <property type="entry name" value="LYMPHOCYTE ACTIVATION GENE 3 PROTEIN"/>
    <property type="match status" value="1"/>
</dbReference>
<feature type="transmembrane region" description="Helical" evidence="7">
    <location>
        <begin position="255"/>
        <end position="275"/>
    </location>
</feature>
<dbReference type="SUPFAM" id="SSF48726">
    <property type="entry name" value="Immunoglobulin"/>
    <property type="match status" value="1"/>
</dbReference>
<evidence type="ECO:0000256" key="5">
    <source>
        <dbReference type="ARBA" id="ARBA00023180"/>
    </source>
</evidence>
<reference evidence="9" key="2">
    <citation type="submission" date="2025-09" db="UniProtKB">
        <authorList>
            <consortium name="Ensembl"/>
        </authorList>
    </citation>
    <scope>IDENTIFICATION</scope>
</reference>
<evidence type="ECO:0000313" key="9">
    <source>
        <dbReference type="Ensembl" id="ENSSANP00000035752.1"/>
    </source>
</evidence>
<dbReference type="InterPro" id="IPR013783">
    <property type="entry name" value="Ig-like_fold"/>
</dbReference>
<protein>
    <recommendedName>
        <fullName evidence="8">Ig-like domain-containing protein</fullName>
    </recommendedName>
</protein>
<proteinExistence type="inferred from homology"/>
<name>A0A671MQJ9_9TELE</name>
<keyword evidence="6" id="KW-0393">Immunoglobulin domain</keyword>
<dbReference type="Proteomes" id="UP000472260">
    <property type="component" value="Unassembled WGS sequence"/>
</dbReference>
<keyword evidence="3" id="KW-0677">Repeat</keyword>
<keyword evidence="4" id="KW-1015">Disulfide bond</keyword>
<dbReference type="PANTHER" id="PTHR11890">
    <property type="entry name" value="INTERLEUKIN-1 RECEPTOR FAMILY MEMBER"/>
    <property type="match status" value="1"/>
</dbReference>
<dbReference type="Gene3D" id="2.60.40.10">
    <property type="entry name" value="Immunoglobulins"/>
    <property type="match status" value="1"/>
</dbReference>
<evidence type="ECO:0000256" key="6">
    <source>
        <dbReference type="ARBA" id="ARBA00023319"/>
    </source>
</evidence>
<dbReference type="InterPro" id="IPR007110">
    <property type="entry name" value="Ig-like_dom"/>
</dbReference>
<evidence type="ECO:0000313" key="10">
    <source>
        <dbReference type="Proteomes" id="UP000472260"/>
    </source>
</evidence>
<keyword evidence="7" id="KW-0472">Membrane</keyword>
<organism evidence="9 10">
    <name type="scientific">Sinocyclocheilus anshuiensis</name>
    <dbReference type="NCBI Taxonomy" id="1608454"/>
    <lineage>
        <taxon>Eukaryota</taxon>
        <taxon>Metazoa</taxon>
        <taxon>Chordata</taxon>
        <taxon>Craniata</taxon>
        <taxon>Vertebrata</taxon>
        <taxon>Euteleostomi</taxon>
        <taxon>Actinopterygii</taxon>
        <taxon>Neopterygii</taxon>
        <taxon>Teleostei</taxon>
        <taxon>Ostariophysi</taxon>
        <taxon>Cypriniformes</taxon>
        <taxon>Cyprinidae</taxon>
        <taxon>Cyprininae</taxon>
        <taxon>Sinocyclocheilus</taxon>
    </lineage>
</organism>
<dbReference type="InterPro" id="IPR036179">
    <property type="entry name" value="Ig-like_dom_sf"/>
</dbReference>
<dbReference type="PROSITE" id="PS50835">
    <property type="entry name" value="IG_LIKE"/>
    <property type="match status" value="1"/>
</dbReference>
<keyword evidence="5" id="KW-0325">Glycoprotein</keyword>
<evidence type="ECO:0000256" key="4">
    <source>
        <dbReference type="ARBA" id="ARBA00023157"/>
    </source>
</evidence>
<keyword evidence="10" id="KW-1185">Reference proteome</keyword>
<feature type="domain" description="Ig-like" evidence="8">
    <location>
        <begin position="74"/>
        <end position="160"/>
    </location>
</feature>
<dbReference type="Ensembl" id="ENSSANT00000038090.1">
    <property type="protein sequence ID" value="ENSSANP00000035752.1"/>
    <property type="gene ID" value="ENSSANG00000018325.1"/>
</dbReference>
<sequence length="296" mass="32975">LNYSCVLVGPEIPDYRVQGEAVIIRFPFLEDAVNNRRLRVDSSSVTLVMHLSRRSDTFCLTGSITVMIYEEEEPNITVMPYTARAGGDTDIVCPHLKYFKSSENPKWYKDFQSTALPIGKGQYTVERGIILAIKNISVKDEGFYTCRLSVIFNNTQYNVSRTWRVQVSLPNDESEAATSNRLSASTSSSHSFPYIVFPANGSFTESHLGARLVIQCMVSVGNQLAQSTDVTSMGNDQPPENSDLATREASYSESVWLVAAAASSCFMLVLCAFAYHLSRRPQKPRDYVLARQDSAM</sequence>
<dbReference type="AlphaFoldDB" id="A0A671MQJ9"/>
<keyword evidence="7" id="KW-0812">Transmembrane</keyword>
<evidence type="ECO:0000256" key="1">
    <source>
        <dbReference type="ARBA" id="ARBA00009752"/>
    </source>
</evidence>
<evidence type="ECO:0000256" key="3">
    <source>
        <dbReference type="ARBA" id="ARBA00022737"/>
    </source>
</evidence>
<accession>A0A671MQJ9</accession>
<evidence type="ECO:0000256" key="7">
    <source>
        <dbReference type="SAM" id="Phobius"/>
    </source>
</evidence>
<keyword evidence="7" id="KW-1133">Transmembrane helix</keyword>
<dbReference type="FunFam" id="2.60.40.10:FF:000188">
    <property type="entry name" value="Interleukin-1 receptor accessory protein-like 1"/>
    <property type="match status" value="1"/>
</dbReference>
<comment type="similarity">
    <text evidence="1">Belongs to the interleukin-1 receptor family.</text>
</comment>